<evidence type="ECO:0000313" key="2">
    <source>
        <dbReference type="Proteomes" id="UP001623661"/>
    </source>
</evidence>
<protein>
    <submittedName>
        <fullName evidence="1">Uncharacterized protein</fullName>
    </submittedName>
</protein>
<accession>A0ABW8TRC7</accession>
<keyword evidence="2" id="KW-1185">Reference proteome</keyword>
<evidence type="ECO:0000313" key="1">
    <source>
        <dbReference type="EMBL" id="MFL0267904.1"/>
    </source>
</evidence>
<dbReference type="Proteomes" id="UP001623661">
    <property type="component" value="Unassembled WGS sequence"/>
</dbReference>
<proteinExistence type="predicted"/>
<dbReference type="RefSeq" id="WP_406764490.1">
    <property type="nucleotide sequence ID" value="NZ_JBJHZY010000001.1"/>
</dbReference>
<dbReference type="EMBL" id="JBJHZY010000001">
    <property type="protein sequence ID" value="MFL0267904.1"/>
    <property type="molecule type" value="Genomic_DNA"/>
</dbReference>
<organism evidence="1 2">
    <name type="scientific">Candidatus Clostridium radicumherbarum</name>
    <dbReference type="NCBI Taxonomy" id="3381662"/>
    <lineage>
        <taxon>Bacteria</taxon>
        <taxon>Bacillati</taxon>
        <taxon>Bacillota</taxon>
        <taxon>Clostridia</taxon>
        <taxon>Eubacteriales</taxon>
        <taxon>Clostridiaceae</taxon>
        <taxon>Clostridium</taxon>
    </lineage>
</organism>
<sequence>MNVTELYRKQKPYIKKDEVGRTYEEAVLHAPGYVRFVQNAYRVRNKFFWR</sequence>
<gene>
    <name evidence="1" type="ORF">ACJDUH_07295</name>
</gene>
<name>A0ABW8TRC7_9CLOT</name>
<comment type="caution">
    <text evidence="1">The sequence shown here is derived from an EMBL/GenBank/DDBJ whole genome shotgun (WGS) entry which is preliminary data.</text>
</comment>
<reference evidence="1 2" key="1">
    <citation type="submission" date="2024-11" db="EMBL/GenBank/DDBJ databases">
        <authorList>
            <person name="Heng Y.C."/>
            <person name="Lim A.C.H."/>
            <person name="Lee J.K.Y."/>
            <person name="Kittelmann S."/>
        </authorList>
    </citation>
    <scope>NUCLEOTIDE SEQUENCE [LARGE SCALE GENOMIC DNA]</scope>
    <source>
        <strain evidence="1 2">WILCCON 0202</strain>
    </source>
</reference>